<dbReference type="InterPro" id="IPR029028">
    <property type="entry name" value="Alpha/beta_knot_MTases"/>
</dbReference>
<dbReference type="InterPro" id="IPR012340">
    <property type="entry name" value="NA-bd_OB-fold"/>
</dbReference>
<reference evidence="1 2" key="1">
    <citation type="journal article" date="2012" name="J. Bacteriol.">
        <title>Complete genome sequence of the hyperthermophilic cellulolytic Crenarchaeon 'Thermogladius cellulolyticus' 1633.</title>
        <authorList>
            <person name="Mardanov A.V."/>
            <person name="Kochetkova T.V."/>
            <person name="Beletsky A.V."/>
            <person name="Bonch-Osmolovskaya E.A."/>
            <person name="Ravin N.V."/>
            <person name="Skryabin K.G."/>
        </authorList>
    </citation>
    <scope>NUCLEOTIDE SEQUENCE [LARGE SCALE GENOMIC DNA]</scope>
    <source>
        <strain evidence="2">DSM 22663 / VKM B-2946 / 1633</strain>
    </source>
</reference>
<dbReference type="CDD" id="cd18086">
    <property type="entry name" value="HsC9orf114-like"/>
    <property type="match status" value="1"/>
</dbReference>
<gene>
    <name evidence="1" type="ordered locus">TCELL_0323</name>
</gene>
<keyword evidence="2" id="KW-1185">Reference proteome</keyword>
<dbReference type="Gene3D" id="3.40.1280.10">
    <property type="match status" value="1"/>
</dbReference>
<evidence type="ECO:0000313" key="2">
    <source>
        <dbReference type="Proteomes" id="UP000005270"/>
    </source>
</evidence>
<dbReference type="OrthoDB" id="4144at2157"/>
<dbReference type="RefSeq" id="WP_014736998.1">
    <property type="nucleotide sequence ID" value="NC_017954.1"/>
</dbReference>
<dbReference type="AlphaFoldDB" id="I3TDB0"/>
<dbReference type="GeneID" id="13012608"/>
<proteinExistence type="predicted"/>
<dbReference type="InterPro" id="IPR029026">
    <property type="entry name" value="tRNA_m1G_MTases_N"/>
</dbReference>
<dbReference type="PANTHER" id="PTHR12150:SF13">
    <property type="entry name" value="METHYLTRANSFERASE C9ORF114-RELATED"/>
    <property type="match status" value="1"/>
</dbReference>
<protein>
    <recommendedName>
        <fullName evidence="3">RNA-binding protein</fullName>
    </recommendedName>
</protein>
<sequence>MGNAVHVVLPSSVLTVEPPGLSRLLKAYQILRYTSIFGVEKAVFFKDFSTSERDHGTARAFIEKVWNYYKTPPYLRRKLIPIDRDLRGVGILPPLRLESFHVSKRPYTGQVRPALVKRSADGCFADIGVGEDFAVEGECREGVRQVRVVDPVKKVVELTETKLYTGPETAFKNSLREVLEEYAGKSFLLATDRRGRVPSLVTDAKRMSGKKVVVLLGSPSHDLFEMSVAEGFNLRMFVDDVWNTIPGQKVVTVRTEEALIITLGIVNMLLASTT</sequence>
<dbReference type="InterPro" id="IPR003750">
    <property type="entry name" value="Put_MeTrfase-C9orf114-like"/>
</dbReference>
<dbReference type="eggNOG" id="arCOG04069">
    <property type="taxonomic scope" value="Archaea"/>
</dbReference>
<evidence type="ECO:0008006" key="3">
    <source>
        <dbReference type="Google" id="ProtNLM"/>
    </source>
</evidence>
<dbReference type="InParanoid" id="I3TDB0"/>
<dbReference type="Gene3D" id="2.40.50.140">
    <property type="entry name" value="Nucleic acid-binding proteins"/>
    <property type="match status" value="1"/>
</dbReference>
<organism evidence="1 2">
    <name type="scientific">Thermogladius calderae (strain DSM 22663 / VKM B-2946 / 1633)</name>
    <dbReference type="NCBI Taxonomy" id="1184251"/>
    <lineage>
        <taxon>Archaea</taxon>
        <taxon>Thermoproteota</taxon>
        <taxon>Thermoprotei</taxon>
        <taxon>Desulfurococcales</taxon>
        <taxon>Desulfurococcaceae</taxon>
        <taxon>Thermogladius</taxon>
    </lineage>
</organism>
<accession>I3TDB0</accession>
<dbReference type="SUPFAM" id="SSF75217">
    <property type="entry name" value="alpha/beta knot"/>
    <property type="match status" value="1"/>
</dbReference>
<dbReference type="EMBL" id="CP003531">
    <property type="protein sequence ID" value="AFK50748.1"/>
    <property type="molecule type" value="Genomic_DNA"/>
</dbReference>
<dbReference type="PANTHER" id="PTHR12150">
    <property type="entry name" value="CLASS IV SAM-BINDING METHYLTRANSFERASE-RELATED"/>
    <property type="match status" value="1"/>
</dbReference>
<dbReference type="Proteomes" id="UP000005270">
    <property type="component" value="Chromosome"/>
</dbReference>
<name>I3TDB0_THEC1</name>
<dbReference type="STRING" id="1184251.TCELL_0323"/>
<evidence type="ECO:0000313" key="1">
    <source>
        <dbReference type="EMBL" id="AFK50748.1"/>
    </source>
</evidence>
<dbReference type="KEGG" id="thg:TCELL_0323"/>
<dbReference type="Pfam" id="PF02598">
    <property type="entry name" value="Methyltrn_RNA_3"/>
    <property type="match status" value="1"/>
</dbReference>
<dbReference type="HOGENOM" id="CLU_017233_1_0_2"/>